<proteinExistence type="predicted"/>
<dbReference type="GO" id="GO:0015192">
    <property type="term" value="F:L-phenylalanine transmembrane transporter activity"/>
    <property type="evidence" value="ECO:0007669"/>
    <property type="project" value="TreeGrafter"/>
</dbReference>
<evidence type="ECO:0000256" key="2">
    <source>
        <dbReference type="ARBA" id="ARBA00022741"/>
    </source>
</evidence>
<dbReference type="Pfam" id="PF00005">
    <property type="entry name" value="ABC_tran"/>
    <property type="match status" value="1"/>
</dbReference>
<evidence type="ECO:0000313" key="6">
    <source>
        <dbReference type="Proteomes" id="UP000625210"/>
    </source>
</evidence>
<dbReference type="SMART" id="SM00382">
    <property type="entry name" value="AAA"/>
    <property type="match status" value="1"/>
</dbReference>
<dbReference type="FunFam" id="3.40.50.300:FF:000421">
    <property type="entry name" value="Branched-chain amino acid ABC transporter ATP-binding protein"/>
    <property type="match status" value="1"/>
</dbReference>
<evidence type="ECO:0000256" key="1">
    <source>
        <dbReference type="ARBA" id="ARBA00022448"/>
    </source>
</evidence>
<keyword evidence="1" id="KW-0813">Transport</keyword>
<reference evidence="5" key="2">
    <citation type="submission" date="2020-09" db="EMBL/GenBank/DDBJ databases">
        <authorList>
            <person name="Sun Q."/>
            <person name="Zhou Y."/>
        </authorList>
    </citation>
    <scope>NUCLEOTIDE SEQUENCE</scope>
    <source>
        <strain evidence="5">CGMCC 1.15179</strain>
    </source>
</reference>
<dbReference type="EMBL" id="BMHQ01000005">
    <property type="protein sequence ID" value="GGE15479.1"/>
    <property type="molecule type" value="Genomic_DNA"/>
</dbReference>
<dbReference type="GO" id="GO:0005524">
    <property type="term" value="F:ATP binding"/>
    <property type="evidence" value="ECO:0007669"/>
    <property type="project" value="UniProtKB-KW"/>
</dbReference>
<dbReference type="InterPro" id="IPR003439">
    <property type="entry name" value="ABC_transporter-like_ATP-bd"/>
</dbReference>
<protein>
    <submittedName>
        <fullName evidence="5">ABC transporter ATP-binding protein</fullName>
    </submittedName>
</protein>
<dbReference type="Proteomes" id="UP000625210">
    <property type="component" value="Unassembled WGS sequence"/>
</dbReference>
<evidence type="ECO:0000256" key="3">
    <source>
        <dbReference type="ARBA" id="ARBA00022840"/>
    </source>
</evidence>
<keyword evidence="2" id="KW-0547">Nucleotide-binding</keyword>
<organism evidence="5 6">
    <name type="scientific">Marinithermofilum abyssi</name>
    <dbReference type="NCBI Taxonomy" id="1571185"/>
    <lineage>
        <taxon>Bacteria</taxon>
        <taxon>Bacillati</taxon>
        <taxon>Bacillota</taxon>
        <taxon>Bacilli</taxon>
        <taxon>Bacillales</taxon>
        <taxon>Thermoactinomycetaceae</taxon>
        <taxon>Marinithermofilum</taxon>
    </lineage>
</organism>
<dbReference type="Pfam" id="PF12399">
    <property type="entry name" value="BCA_ABC_TP_C"/>
    <property type="match status" value="1"/>
</dbReference>
<dbReference type="PANTHER" id="PTHR45772">
    <property type="entry name" value="CONSERVED COMPONENT OF ABC TRANSPORTER FOR NATURAL AMINO ACIDS-RELATED"/>
    <property type="match status" value="1"/>
</dbReference>
<feature type="domain" description="ABC transporter" evidence="4">
    <location>
        <begin position="5"/>
        <end position="237"/>
    </location>
</feature>
<evidence type="ECO:0000313" key="5">
    <source>
        <dbReference type="EMBL" id="GGE15479.1"/>
    </source>
</evidence>
<dbReference type="GO" id="GO:0005886">
    <property type="term" value="C:plasma membrane"/>
    <property type="evidence" value="ECO:0007669"/>
    <property type="project" value="TreeGrafter"/>
</dbReference>
<name>A0A8J2YAK6_9BACL</name>
<dbReference type="GO" id="GO:1903805">
    <property type="term" value="P:L-valine import across plasma membrane"/>
    <property type="evidence" value="ECO:0007669"/>
    <property type="project" value="TreeGrafter"/>
</dbReference>
<dbReference type="SUPFAM" id="SSF52540">
    <property type="entry name" value="P-loop containing nucleoside triphosphate hydrolases"/>
    <property type="match status" value="1"/>
</dbReference>
<dbReference type="GO" id="GO:0016887">
    <property type="term" value="F:ATP hydrolysis activity"/>
    <property type="evidence" value="ECO:0007669"/>
    <property type="project" value="InterPro"/>
</dbReference>
<dbReference type="GO" id="GO:0015808">
    <property type="term" value="P:L-alanine transport"/>
    <property type="evidence" value="ECO:0007669"/>
    <property type="project" value="TreeGrafter"/>
</dbReference>
<dbReference type="InterPro" id="IPR027417">
    <property type="entry name" value="P-loop_NTPase"/>
</dbReference>
<comment type="caution">
    <text evidence="5">The sequence shown here is derived from an EMBL/GenBank/DDBJ whole genome shotgun (WGS) entry which is preliminary data.</text>
</comment>
<evidence type="ECO:0000259" key="4">
    <source>
        <dbReference type="PROSITE" id="PS50893"/>
    </source>
</evidence>
<dbReference type="InterPro" id="IPR051120">
    <property type="entry name" value="ABC_AA/LPS_Transport"/>
</dbReference>
<dbReference type="InterPro" id="IPR032823">
    <property type="entry name" value="BCA_ABC_TP_C"/>
</dbReference>
<dbReference type="GO" id="GO:1903806">
    <property type="term" value="P:L-isoleucine import across plasma membrane"/>
    <property type="evidence" value="ECO:0007669"/>
    <property type="project" value="TreeGrafter"/>
</dbReference>
<dbReference type="GO" id="GO:0015188">
    <property type="term" value="F:L-isoleucine transmembrane transporter activity"/>
    <property type="evidence" value="ECO:0007669"/>
    <property type="project" value="TreeGrafter"/>
</dbReference>
<dbReference type="PANTHER" id="PTHR45772:SF7">
    <property type="entry name" value="AMINO ACID ABC TRANSPORTER ATP-BINDING PROTEIN"/>
    <property type="match status" value="1"/>
</dbReference>
<dbReference type="InterPro" id="IPR003593">
    <property type="entry name" value="AAA+_ATPase"/>
</dbReference>
<keyword evidence="6" id="KW-1185">Reference proteome</keyword>
<gene>
    <name evidence="5" type="ORF">GCM10011571_16350</name>
</gene>
<accession>A0A8J2YAK6</accession>
<sequence length="244" mass="26907">MAPLLTVEHLTKRFGGLTAVNDVSFTVEEGDFLGIIGPNGAGKTTLFNLITGFLPPDAGEVRFKDQPITGWKAYKISRLGMTRTFQITKPFGHLDVKENVVVAALQTSSTLREARERAEGVLRFVGLESYRDRSITHLPMGLKKKLELAKALATRPSLLFLDEVMGGLASDEVQDMMEVLRKVRESGVTLIMIEHVLQAITQLSERLLVLHHGAKLAHGSTREVIRDPEVVEAYLGEVDPDAVH</sequence>
<reference evidence="5" key="1">
    <citation type="journal article" date="2014" name="Int. J. Syst. Evol. Microbiol.">
        <title>Complete genome sequence of Corynebacterium casei LMG S-19264T (=DSM 44701T), isolated from a smear-ripened cheese.</title>
        <authorList>
            <consortium name="US DOE Joint Genome Institute (JGI-PGF)"/>
            <person name="Walter F."/>
            <person name="Albersmeier A."/>
            <person name="Kalinowski J."/>
            <person name="Ruckert C."/>
        </authorList>
    </citation>
    <scope>NUCLEOTIDE SEQUENCE</scope>
    <source>
        <strain evidence="5">CGMCC 1.15179</strain>
    </source>
</reference>
<keyword evidence="3 5" id="KW-0067">ATP-binding</keyword>
<dbReference type="CDD" id="cd03219">
    <property type="entry name" value="ABC_Mj1267_LivG_branched"/>
    <property type="match status" value="1"/>
</dbReference>
<dbReference type="GO" id="GO:0042941">
    <property type="term" value="P:D-alanine transmembrane transport"/>
    <property type="evidence" value="ECO:0007669"/>
    <property type="project" value="TreeGrafter"/>
</dbReference>
<dbReference type="PROSITE" id="PS50893">
    <property type="entry name" value="ABC_TRANSPORTER_2"/>
    <property type="match status" value="1"/>
</dbReference>
<dbReference type="GO" id="GO:0005304">
    <property type="term" value="F:L-valine transmembrane transporter activity"/>
    <property type="evidence" value="ECO:0007669"/>
    <property type="project" value="TreeGrafter"/>
</dbReference>
<dbReference type="RefSeq" id="WP_188647406.1">
    <property type="nucleotide sequence ID" value="NZ_BMHQ01000005.1"/>
</dbReference>
<dbReference type="Gene3D" id="3.40.50.300">
    <property type="entry name" value="P-loop containing nucleotide triphosphate hydrolases"/>
    <property type="match status" value="1"/>
</dbReference>
<dbReference type="AlphaFoldDB" id="A0A8J2YAK6"/>